<evidence type="ECO:0000313" key="1">
    <source>
        <dbReference type="EMBL" id="MBB3971206.1"/>
    </source>
</evidence>
<keyword evidence="2" id="KW-1185">Reference proteome</keyword>
<sequence>MGDYPHQNKRRISNEKVIKILKENGITATEEQAKEILNFLYLLADLAIKKYFNEK</sequence>
<evidence type="ECO:0000313" key="2">
    <source>
        <dbReference type="Proteomes" id="UP000583101"/>
    </source>
</evidence>
<protein>
    <submittedName>
        <fullName evidence="1">Ribosomal protein L17</fullName>
    </submittedName>
</protein>
<organism evidence="1 2">
    <name type="scientific">Mucilaginibacter phyllosphaerae</name>
    <dbReference type="NCBI Taxonomy" id="1812349"/>
    <lineage>
        <taxon>Bacteria</taxon>
        <taxon>Pseudomonadati</taxon>
        <taxon>Bacteroidota</taxon>
        <taxon>Sphingobacteriia</taxon>
        <taxon>Sphingobacteriales</taxon>
        <taxon>Sphingobacteriaceae</taxon>
        <taxon>Mucilaginibacter</taxon>
    </lineage>
</organism>
<proteinExistence type="predicted"/>
<dbReference type="RefSeq" id="WP_183500431.1">
    <property type="nucleotide sequence ID" value="NZ_BMCZ01000003.1"/>
</dbReference>
<accession>A0ABR6IDT9</accession>
<dbReference type="Proteomes" id="UP000583101">
    <property type="component" value="Unassembled WGS sequence"/>
</dbReference>
<reference evidence="1 2" key="1">
    <citation type="submission" date="2020-08" db="EMBL/GenBank/DDBJ databases">
        <title>Genomic Encyclopedia of Type Strains, Phase IV (KMG-IV): sequencing the most valuable type-strain genomes for metagenomic binning, comparative biology and taxonomic classification.</title>
        <authorList>
            <person name="Goeker M."/>
        </authorList>
    </citation>
    <scope>NUCLEOTIDE SEQUENCE [LARGE SCALE GENOMIC DNA]</scope>
    <source>
        <strain evidence="1 2">DSM 100995</strain>
    </source>
</reference>
<comment type="caution">
    <text evidence="1">The sequence shown here is derived from an EMBL/GenBank/DDBJ whole genome shotgun (WGS) entry which is preliminary data.</text>
</comment>
<name>A0ABR6IDT9_9SPHI</name>
<dbReference type="GO" id="GO:0005840">
    <property type="term" value="C:ribosome"/>
    <property type="evidence" value="ECO:0007669"/>
    <property type="project" value="UniProtKB-KW"/>
</dbReference>
<gene>
    <name evidence="1" type="ORF">GGR35_003834</name>
</gene>
<dbReference type="EMBL" id="JACIEG010000009">
    <property type="protein sequence ID" value="MBB3971206.1"/>
    <property type="molecule type" value="Genomic_DNA"/>
</dbReference>
<keyword evidence="1" id="KW-0687">Ribonucleoprotein</keyword>
<keyword evidence="1" id="KW-0689">Ribosomal protein</keyword>